<evidence type="ECO:0000259" key="5">
    <source>
        <dbReference type="PROSITE" id="PS50883"/>
    </source>
</evidence>
<feature type="modified residue" description="4-aspartylphosphate" evidence="1">
    <location>
        <position position="68"/>
    </location>
</feature>
<feature type="domain" description="EAL" evidence="5">
    <location>
        <begin position="480"/>
        <end position="734"/>
    </location>
</feature>
<dbReference type="InterPro" id="IPR011006">
    <property type="entry name" value="CheY-like_superfamily"/>
</dbReference>
<dbReference type="InterPro" id="IPR035919">
    <property type="entry name" value="EAL_sf"/>
</dbReference>
<feature type="domain" description="Response regulatory" evidence="3">
    <location>
        <begin position="19"/>
        <end position="136"/>
    </location>
</feature>
<dbReference type="InterPro" id="IPR001789">
    <property type="entry name" value="Sig_transdc_resp-reg_receiver"/>
</dbReference>
<keyword evidence="8" id="KW-1185">Reference proteome</keyword>
<name>A0A2G8TDL8_9BURK</name>
<feature type="domain" description="GGDEF" evidence="6">
    <location>
        <begin position="338"/>
        <end position="471"/>
    </location>
</feature>
<dbReference type="Gene3D" id="3.30.70.270">
    <property type="match status" value="1"/>
</dbReference>
<evidence type="ECO:0000313" key="8">
    <source>
        <dbReference type="Proteomes" id="UP000230390"/>
    </source>
</evidence>
<dbReference type="PROSITE" id="PS50113">
    <property type="entry name" value="PAC"/>
    <property type="match status" value="1"/>
</dbReference>
<dbReference type="Pfam" id="PF00990">
    <property type="entry name" value="GGDEF"/>
    <property type="match status" value="1"/>
</dbReference>
<dbReference type="InterPro" id="IPR052155">
    <property type="entry name" value="Biofilm_reg_signaling"/>
</dbReference>
<sequence length="746" mass="79887">MNIAEPATAPTVLAQEQASILLVNDAPGALFALRAVLSDLDAEIVTATSGEQALLRLLKQDFCVILMDVKMAGLDGFETARLVRSRPRSHDTPLIFLTSHRATDIDRARGYELGAADYLFMPVGPEVLKAKVQAFIDNAPRRPPPSAAVGSPSRGDPPEREAGLLSGLDESPGAAAALYQRADGAGTAERLAGERAGEYVALLDSTGVWLYASPSYQREFGDAVHPGASYLDIVHAADRERVAAALMRSDLDDSHKRLQYRVLGRSERYFESDSNLIRAASGAVTQVVVVSRDITERKQMEAYVLHQSFHDALTGLPNRQLLLDRLGQATTHRERLHAQVAVLFIDLDHFKAINDTLGHAAGDRLLQDVAERLIGCVRDGDTVARLGGDEFVVMLVGLQRVEDAALVAEKIITGVAAACQIEGSELHVSSSIGIAIFPDDGADADTLLRNADIAMFHAKHAGGARYCFFAPPMQEEASRKLALGSALQRAIGADEFVMHYQPKVDARSGKICGFEALIRWPQGDGAWIPPSLFIPVAEQTGRIDPIGAFAIARTAELLRQWGALGIDDVPIAVNVSALQFRHENVAAELAQAAAAAGIAPSLLEIELTESGVMNNPAQAIETLHQIHALGMTISIDDFGTGYSSLAHLKRFPIDKLKIDASFVHDIATDPCDAAIVLAIITLAHVLNLTVIAEGVETAAQMAFLIANGCDELQGNYFSPAVSNEDALGLLRRGPFSMAPPPTGTTT</sequence>
<dbReference type="CDD" id="cd01949">
    <property type="entry name" value="GGDEF"/>
    <property type="match status" value="1"/>
</dbReference>
<reference evidence="7 8" key="1">
    <citation type="submission" date="2017-10" db="EMBL/GenBank/DDBJ databases">
        <title>Massilia psychrophilum sp. nov., a novel purple-pigmented bacterium isolated from Tianshan glacier, Xinjiang Municipality, China.</title>
        <authorList>
            <person name="Wang H."/>
        </authorList>
    </citation>
    <scope>NUCLEOTIDE SEQUENCE [LARGE SCALE GENOMIC DNA]</scope>
    <source>
        <strain evidence="7 8">JCM 30074</strain>
    </source>
</reference>
<dbReference type="SUPFAM" id="SSF141868">
    <property type="entry name" value="EAL domain-like"/>
    <property type="match status" value="1"/>
</dbReference>
<dbReference type="GO" id="GO:0000160">
    <property type="term" value="P:phosphorelay signal transduction system"/>
    <property type="evidence" value="ECO:0007669"/>
    <property type="project" value="InterPro"/>
</dbReference>
<feature type="domain" description="PAC" evidence="4">
    <location>
        <begin position="256"/>
        <end position="306"/>
    </location>
</feature>
<dbReference type="NCBIfam" id="TIGR00229">
    <property type="entry name" value="sensory_box"/>
    <property type="match status" value="1"/>
</dbReference>
<dbReference type="PANTHER" id="PTHR44757">
    <property type="entry name" value="DIGUANYLATE CYCLASE DGCP"/>
    <property type="match status" value="1"/>
</dbReference>
<dbReference type="Gene3D" id="3.20.20.450">
    <property type="entry name" value="EAL domain"/>
    <property type="match status" value="1"/>
</dbReference>
<dbReference type="Proteomes" id="UP000230390">
    <property type="component" value="Unassembled WGS sequence"/>
</dbReference>
<keyword evidence="1" id="KW-0597">Phosphoprotein</keyword>
<dbReference type="RefSeq" id="WP_099789833.1">
    <property type="nucleotide sequence ID" value="NZ_JBHLYV010000017.1"/>
</dbReference>
<dbReference type="SUPFAM" id="SSF52172">
    <property type="entry name" value="CheY-like"/>
    <property type="match status" value="1"/>
</dbReference>
<dbReference type="InterPro" id="IPR029787">
    <property type="entry name" value="Nucleotide_cyclase"/>
</dbReference>
<proteinExistence type="predicted"/>
<dbReference type="InterPro" id="IPR000700">
    <property type="entry name" value="PAS-assoc_C"/>
</dbReference>
<evidence type="ECO:0000256" key="2">
    <source>
        <dbReference type="SAM" id="MobiDB-lite"/>
    </source>
</evidence>
<gene>
    <name evidence="7" type="ORF">CR105_15735</name>
</gene>
<organism evidence="7 8">
    <name type="scientific">Massilia eurypsychrophila</name>
    <dbReference type="NCBI Taxonomy" id="1485217"/>
    <lineage>
        <taxon>Bacteria</taxon>
        <taxon>Pseudomonadati</taxon>
        <taxon>Pseudomonadota</taxon>
        <taxon>Betaproteobacteria</taxon>
        <taxon>Burkholderiales</taxon>
        <taxon>Oxalobacteraceae</taxon>
        <taxon>Telluria group</taxon>
        <taxon>Massilia</taxon>
    </lineage>
</organism>
<dbReference type="EMBL" id="PDOC01000009">
    <property type="protein sequence ID" value="PIL44151.1"/>
    <property type="molecule type" value="Genomic_DNA"/>
</dbReference>
<comment type="caution">
    <text evidence="7">The sequence shown here is derived from an EMBL/GenBank/DDBJ whole genome shotgun (WGS) entry which is preliminary data.</text>
</comment>
<accession>A0A2G8TDL8</accession>
<dbReference type="AlphaFoldDB" id="A0A2G8TDL8"/>
<dbReference type="CDD" id="cd00130">
    <property type="entry name" value="PAS"/>
    <property type="match status" value="1"/>
</dbReference>
<dbReference type="InterPro" id="IPR000160">
    <property type="entry name" value="GGDEF_dom"/>
</dbReference>
<dbReference type="Gene3D" id="3.40.50.2300">
    <property type="match status" value="1"/>
</dbReference>
<dbReference type="InterPro" id="IPR013656">
    <property type="entry name" value="PAS_4"/>
</dbReference>
<dbReference type="InterPro" id="IPR001633">
    <property type="entry name" value="EAL_dom"/>
</dbReference>
<dbReference type="OrthoDB" id="9813903at2"/>
<dbReference type="SUPFAM" id="SSF55073">
    <property type="entry name" value="Nucleotide cyclase"/>
    <property type="match status" value="1"/>
</dbReference>
<evidence type="ECO:0000313" key="7">
    <source>
        <dbReference type="EMBL" id="PIL44151.1"/>
    </source>
</evidence>
<dbReference type="NCBIfam" id="TIGR00254">
    <property type="entry name" value="GGDEF"/>
    <property type="match status" value="1"/>
</dbReference>
<dbReference type="PROSITE" id="PS50883">
    <property type="entry name" value="EAL"/>
    <property type="match status" value="1"/>
</dbReference>
<dbReference type="InterPro" id="IPR035965">
    <property type="entry name" value="PAS-like_dom_sf"/>
</dbReference>
<dbReference type="Pfam" id="PF00563">
    <property type="entry name" value="EAL"/>
    <property type="match status" value="1"/>
</dbReference>
<dbReference type="Gene3D" id="3.30.450.20">
    <property type="entry name" value="PAS domain"/>
    <property type="match status" value="1"/>
</dbReference>
<dbReference type="Pfam" id="PF00072">
    <property type="entry name" value="Response_reg"/>
    <property type="match status" value="1"/>
</dbReference>
<evidence type="ECO:0000256" key="1">
    <source>
        <dbReference type="PROSITE-ProRule" id="PRU00169"/>
    </source>
</evidence>
<dbReference type="PROSITE" id="PS50110">
    <property type="entry name" value="RESPONSE_REGULATORY"/>
    <property type="match status" value="1"/>
</dbReference>
<dbReference type="PANTHER" id="PTHR44757:SF2">
    <property type="entry name" value="BIOFILM ARCHITECTURE MAINTENANCE PROTEIN MBAA"/>
    <property type="match status" value="1"/>
</dbReference>
<dbReference type="SMART" id="SM00267">
    <property type="entry name" value="GGDEF"/>
    <property type="match status" value="1"/>
</dbReference>
<dbReference type="SMART" id="SM00052">
    <property type="entry name" value="EAL"/>
    <property type="match status" value="1"/>
</dbReference>
<dbReference type="FunFam" id="3.30.70.270:FF:000001">
    <property type="entry name" value="Diguanylate cyclase domain protein"/>
    <property type="match status" value="1"/>
</dbReference>
<dbReference type="InterPro" id="IPR000014">
    <property type="entry name" value="PAS"/>
</dbReference>
<dbReference type="SUPFAM" id="SSF55785">
    <property type="entry name" value="PYP-like sensor domain (PAS domain)"/>
    <property type="match status" value="1"/>
</dbReference>
<evidence type="ECO:0000259" key="6">
    <source>
        <dbReference type="PROSITE" id="PS50887"/>
    </source>
</evidence>
<dbReference type="PROSITE" id="PS50887">
    <property type="entry name" value="GGDEF"/>
    <property type="match status" value="1"/>
</dbReference>
<evidence type="ECO:0000259" key="4">
    <source>
        <dbReference type="PROSITE" id="PS50113"/>
    </source>
</evidence>
<evidence type="ECO:0000259" key="3">
    <source>
        <dbReference type="PROSITE" id="PS50110"/>
    </source>
</evidence>
<protein>
    <submittedName>
        <fullName evidence="7">Diguanylate cyclase</fullName>
    </submittedName>
</protein>
<dbReference type="Pfam" id="PF08448">
    <property type="entry name" value="PAS_4"/>
    <property type="match status" value="1"/>
</dbReference>
<feature type="region of interest" description="Disordered" evidence="2">
    <location>
        <begin position="138"/>
        <end position="167"/>
    </location>
</feature>
<dbReference type="SMART" id="SM00448">
    <property type="entry name" value="REC"/>
    <property type="match status" value="1"/>
</dbReference>
<dbReference type="CDD" id="cd01948">
    <property type="entry name" value="EAL"/>
    <property type="match status" value="1"/>
</dbReference>
<dbReference type="GO" id="GO:0003824">
    <property type="term" value="F:catalytic activity"/>
    <property type="evidence" value="ECO:0007669"/>
    <property type="project" value="UniProtKB-ARBA"/>
</dbReference>
<dbReference type="InterPro" id="IPR043128">
    <property type="entry name" value="Rev_trsase/Diguanyl_cyclase"/>
</dbReference>